<dbReference type="SUPFAM" id="SSF50118">
    <property type="entry name" value="Cell growth inhibitor/plasmid maintenance toxic component"/>
    <property type="match status" value="1"/>
</dbReference>
<dbReference type="InterPro" id="IPR003477">
    <property type="entry name" value="PemK-like"/>
</dbReference>
<dbReference type="PANTHER" id="PTHR33988:SF3">
    <property type="entry name" value="ENDORIBONUCLEASE TOXIN CHPB-RELATED"/>
    <property type="match status" value="1"/>
</dbReference>
<dbReference type="AlphaFoldDB" id="A0A3S4FCH2"/>
<dbReference type="OrthoDB" id="9808744at2"/>
<reference evidence="2" key="1">
    <citation type="submission" date="2018-10" db="EMBL/GenBank/DDBJ databases">
        <authorList>
            <person name="Peiro R."/>
            <person name="Begona"/>
            <person name="Cbmso G."/>
            <person name="Lopez M."/>
            <person name="Gonzalez S."/>
            <person name="Sacristan E."/>
            <person name="Castillo E."/>
        </authorList>
    </citation>
    <scope>NUCLEOTIDE SEQUENCE [LARGE SCALE GENOMIC DNA]</scope>
</reference>
<proteinExistence type="predicted"/>
<dbReference type="GO" id="GO:0004521">
    <property type="term" value="F:RNA endonuclease activity"/>
    <property type="evidence" value="ECO:0007669"/>
    <property type="project" value="TreeGrafter"/>
</dbReference>
<dbReference type="RefSeq" id="WP_129608831.1">
    <property type="nucleotide sequence ID" value="NZ_UWOC01000136.1"/>
</dbReference>
<keyword evidence="2" id="KW-1185">Reference proteome</keyword>
<evidence type="ECO:0000313" key="1">
    <source>
        <dbReference type="EMBL" id="VCU08812.1"/>
    </source>
</evidence>
<dbReference type="InterPro" id="IPR011067">
    <property type="entry name" value="Plasmid_toxin/cell-grow_inhib"/>
</dbReference>
<organism evidence="1 2">
    <name type="scientific">Rhodoplanes serenus</name>
    <dbReference type="NCBI Taxonomy" id="200615"/>
    <lineage>
        <taxon>Bacteria</taxon>
        <taxon>Pseudomonadati</taxon>
        <taxon>Pseudomonadota</taxon>
        <taxon>Alphaproteobacteria</taxon>
        <taxon>Hyphomicrobiales</taxon>
        <taxon>Nitrobacteraceae</taxon>
        <taxon>Rhodoplanes</taxon>
    </lineage>
</organism>
<dbReference type="GO" id="GO:0016075">
    <property type="term" value="P:rRNA catabolic process"/>
    <property type="evidence" value="ECO:0007669"/>
    <property type="project" value="TreeGrafter"/>
</dbReference>
<dbReference type="Proteomes" id="UP000289200">
    <property type="component" value="Unassembled WGS sequence"/>
</dbReference>
<dbReference type="PANTHER" id="PTHR33988">
    <property type="entry name" value="ENDORIBONUCLEASE MAZF-RELATED"/>
    <property type="match status" value="1"/>
</dbReference>
<dbReference type="GO" id="GO:0003677">
    <property type="term" value="F:DNA binding"/>
    <property type="evidence" value="ECO:0007669"/>
    <property type="project" value="InterPro"/>
</dbReference>
<protein>
    <submittedName>
        <fullName evidence="1">Endoribonuclease MazF</fullName>
    </submittedName>
</protein>
<dbReference type="EMBL" id="UWOC01000136">
    <property type="protein sequence ID" value="VCU08812.1"/>
    <property type="molecule type" value="Genomic_DNA"/>
</dbReference>
<gene>
    <name evidence="1" type="primary">mazF_1</name>
    <name evidence="1" type="ORF">RHODGE_RHODGE_01974</name>
</gene>
<accession>A0A3S4FCH2</accession>
<sequence>MLPESGDIAWVEFDPALGTEQAGRRPALVVSDRAYHEVSRRSIVCPITSKAKPWSFNVPLPEGLQTRGVVLVDQIRSVSREHRMFGVIEHVPDHVLLDVRGVLVALLGLDSVPIAPGSSP</sequence>
<comment type="caution">
    <text evidence="1">The sequence shown here is derived from an EMBL/GenBank/DDBJ whole genome shotgun (WGS) entry which is preliminary data.</text>
</comment>
<evidence type="ECO:0000313" key="2">
    <source>
        <dbReference type="Proteomes" id="UP000289200"/>
    </source>
</evidence>
<dbReference type="Pfam" id="PF02452">
    <property type="entry name" value="PemK_toxin"/>
    <property type="match status" value="1"/>
</dbReference>
<name>A0A3S4FCH2_9BRAD</name>
<dbReference type="GO" id="GO:0006402">
    <property type="term" value="P:mRNA catabolic process"/>
    <property type="evidence" value="ECO:0007669"/>
    <property type="project" value="TreeGrafter"/>
</dbReference>
<dbReference type="Gene3D" id="2.30.30.110">
    <property type="match status" value="1"/>
</dbReference>